<dbReference type="SUPFAM" id="SSF46894">
    <property type="entry name" value="C-terminal effector domain of the bipartite response regulators"/>
    <property type="match status" value="1"/>
</dbReference>
<comment type="caution">
    <text evidence="8">The sequence shown here is derived from an EMBL/GenBank/DDBJ whole genome shotgun (WGS) entry which is preliminary data.</text>
</comment>
<keyword evidence="2" id="KW-0805">Transcription regulation</keyword>
<dbReference type="Proteomes" id="UP000316639">
    <property type="component" value="Unassembled WGS sequence"/>
</dbReference>
<proteinExistence type="predicted"/>
<evidence type="ECO:0000256" key="2">
    <source>
        <dbReference type="ARBA" id="ARBA00023015"/>
    </source>
</evidence>
<dbReference type="PRINTS" id="PR00038">
    <property type="entry name" value="HTHLUXR"/>
</dbReference>
<dbReference type="CDD" id="cd17535">
    <property type="entry name" value="REC_NarL-like"/>
    <property type="match status" value="1"/>
</dbReference>
<dbReference type="SMART" id="SM00448">
    <property type="entry name" value="REC"/>
    <property type="match status" value="1"/>
</dbReference>
<dbReference type="PROSITE" id="PS50110">
    <property type="entry name" value="RESPONSE_REGULATORY"/>
    <property type="match status" value="1"/>
</dbReference>
<dbReference type="RefSeq" id="WP_146358877.1">
    <property type="nucleotide sequence ID" value="NZ_VOBR01000035.1"/>
</dbReference>
<accession>A0A563EI07</accession>
<evidence type="ECO:0000256" key="4">
    <source>
        <dbReference type="ARBA" id="ARBA00023163"/>
    </source>
</evidence>
<dbReference type="SUPFAM" id="SSF52172">
    <property type="entry name" value="CheY-like"/>
    <property type="match status" value="1"/>
</dbReference>
<dbReference type="GO" id="GO:0000160">
    <property type="term" value="P:phosphorelay signal transduction system"/>
    <property type="evidence" value="ECO:0007669"/>
    <property type="project" value="InterPro"/>
</dbReference>
<dbReference type="PANTHER" id="PTHR43214">
    <property type="entry name" value="TWO-COMPONENT RESPONSE REGULATOR"/>
    <property type="match status" value="1"/>
</dbReference>
<gene>
    <name evidence="8" type="ORF">FKR81_36905</name>
</gene>
<protein>
    <submittedName>
        <fullName evidence="8">Response regulator transcription factor</fullName>
    </submittedName>
</protein>
<dbReference type="OrthoDB" id="9808843at2"/>
<evidence type="ECO:0000313" key="8">
    <source>
        <dbReference type="EMBL" id="TWP46116.1"/>
    </source>
</evidence>
<dbReference type="GO" id="GO:0006355">
    <property type="term" value="P:regulation of DNA-templated transcription"/>
    <property type="evidence" value="ECO:0007669"/>
    <property type="project" value="InterPro"/>
</dbReference>
<evidence type="ECO:0000259" key="7">
    <source>
        <dbReference type="PROSITE" id="PS50110"/>
    </source>
</evidence>
<reference evidence="8 9" key="1">
    <citation type="submission" date="2019-07" db="EMBL/GenBank/DDBJ databases">
        <title>Lentzea xizangensis sp. nov., isolated from Qinghai-Tibetan Plateau Soils.</title>
        <authorList>
            <person name="Huang J."/>
        </authorList>
    </citation>
    <scope>NUCLEOTIDE SEQUENCE [LARGE SCALE GENOMIC DNA]</scope>
    <source>
        <strain evidence="8 9">FXJ1.1311</strain>
    </source>
</reference>
<keyword evidence="1 5" id="KW-0597">Phosphoprotein</keyword>
<evidence type="ECO:0000259" key="6">
    <source>
        <dbReference type="PROSITE" id="PS50043"/>
    </source>
</evidence>
<evidence type="ECO:0000256" key="3">
    <source>
        <dbReference type="ARBA" id="ARBA00023125"/>
    </source>
</evidence>
<dbReference type="AlphaFoldDB" id="A0A563EI07"/>
<sequence>MPLKVFIVDDQRLVRDGLRMMIESDAALSVVGEVADGAAAVDALETVAADVVLMDVRMPVMDGVEATRALTSRGHEAKILILTTFDLDEYVFAALKAGAAGFLLKDARKEELLSAVHNVADGGSVVAPTATRRLITHVLDALPKAQDPRLKTLSQREIEVLTAIADGAVNREIAAQLHMAEGTVKTHVGNLLQKLGCRDRVGLVLFAFESGLRPRSQ</sequence>
<dbReference type="InterPro" id="IPR058245">
    <property type="entry name" value="NreC/VraR/RcsB-like_REC"/>
</dbReference>
<dbReference type="PROSITE" id="PS50043">
    <property type="entry name" value="HTH_LUXR_2"/>
    <property type="match status" value="1"/>
</dbReference>
<dbReference type="InterPro" id="IPR039420">
    <property type="entry name" value="WalR-like"/>
</dbReference>
<dbReference type="InterPro" id="IPR001789">
    <property type="entry name" value="Sig_transdc_resp-reg_receiver"/>
</dbReference>
<dbReference type="GO" id="GO:0003677">
    <property type="term" value="F:DNA binding"/>
    <property type="evidence" value="ECO:0007669"/>
    <property type="project" value="UniProtKB-KW"/>
</dbReference>
<dbReference type="CDD" id="cd06170">
    <property type="entry name" value="LuxR_C_like"/>
    <property type="match status" value="1"/>
</dbReference>
<evidence type="ECO:0000313" key="9">
    <source>
        <dbReference type="Proteomes" id="UP000316639"/>
    </source>
</evidence>
<evidence type="ECO:0000256" key="5">
    <source>
        <dbReference type="PROSITE-ProRule" id="PRU00169"/>
    </source>
</evidence>
<dbReference type="Gene3D" id="3.40.50.2300">
    <property type="match status" value="1"/>
</dbReference>
<keyword evidence="4" id="KW-0804">Transcription</keyword>
<dbReference type="SMART" id="SM00421">
    <property type="entry name" value="HTH_LUXR"/>
    <property type="match status" value="1"/>
</dbReference>
<dbReference type="Pfam" id="PF00072">
    <property type="entry name" value="Response_reg"/>
    <property type="match status" value="1"/>
</dbReference>
<dbReference type="InterPro" id="IPR000792">
    <property type="entry name" value="Tscrpt_reg_LuxR_C"/>
</dbReference>
<keyword evidence="9" id="KW-1185">Reference proteome</keyword>
<name>A0A563EI07_9PSEU</name>
<dbReference type="PANTHER" id="PTHR43214:SF24">
    <property type="entry name" value="TRANSCRIPTIONAL REGULATORY PROTEIN NARL-RELATED"/>
    <property type="match status" value="1"/>
</dbReference>
<dbReference type="Pfam" id="PF00196">
    <property type="entry name" value="GerE"/>
    <property type="match status" value="1"/>
</dbReference>
<dbReference type="InterPro" id="IPR016032">
    <property type="entry name" value="Sig_transdc_resp-reg_C-effctor"/>
</dbReference>
<feature type="modified residue" description="4-aspartylphosphate" evidence="5">
    <location>
        <position position="55"/>
    </location>
</feature>
<dbReference type="PROSITE" id="PS00622">
    <property type="entry name" value="HTH_LUXR_1"/>
    <property type="match status" value="1"/>
</dbReference>
<keyword evidence="3" id="KW-0238">DNA-binding</keyword>
<feature type="domain" description="Response regulatory" evidence="7">
    <location>
        <begin position="4"/>
        <end position="120"/>
    </location>
</feature>
<feature type="domain" description="HTH luxR-type" evidence="6">
    <location>
        <begin position="146"/>
        <end position="211"/>
    </location>
</feature>
<organism evidence="8 9">
    <name type="scientific">Lentzea tibetensis</name>
    <dbReference type="NCBI Taxonomy" id="2591470"/>
    <lineage>
        <taxon>Bacteria</taxon>
        <taxon>Bacillati</taxon>
        <taxon>Actinomycetota</taxon>
        <taxon>Actinomycetes</taxon>
        <taxon>Pseudonocardiales</taxon>
        <taxon>Pseudonocardiaceae</taxon>
        <taxon>Lentzea</taxon>
    </lineage>
</organism>
<dbReference type="InterPro" id="IPR011006">
    <property type="entry name" value="CheY-like_superfamily"/>
</dbReference>
<evidence type="ECO:0000256" key="1">
    <source>
        <dbReference type="ARBA" id="ARBA00022553"/>
    </source>
</evidence>
<dbReference type="EMBL" id="VOBR01000035">
    <property type="protein sequence ID" value="TWP46116.1"/>
    <property type="molecule type" value="Genomic_DNA"/>
</dbReference>